<protein>
    <submittedName>
        <fullName evidence="1">Uncharacterized protein</fullName>
    </submittedName>
</protein>
<dbReference type="EMBL" id="JACEEZ010009849">
    <property type="protein sequence ID" value="KAG0722238.1"/>
    <property type="molecule type" value="Genomic_DNA"/>
</dbReference>
<comment type="caution">
    <text evidence="1">The sequence shown here is derived from an EMBL/GenBank/DDBJ whole genome shotgun (WGS) entry which is preliminary data.</text>
</comment>
<sequence>MLISRRCLTQCIVSHSGIFCDFMGTLQDKDYLMTGLYYGTDSAVKCGESVSSFFPVNAGVRQREETANVIDATNRQLGDITAWGRRWQVKFTAEKTQAMVISRLREDTRLLEGKLKFGDDTLAIKDSINTLRVEVDSRLSFDRHLETEASRASLRVTLLRRVRHLLEAHVLMKLYKAKVRPVMQYSPPTCMIEVPPVTAGQSAEAC</sequence>
<dbReference type="Proteomes" id="UP000770661">
    <property type="component" value="Unassembled WGS sequence"/>
</dbReference>
<evidence type="ECO:0000313" key="2">
    <source>
        <dbReference type="Proteomes" id="UP000770661"/>
    </source>
</evidence>
<accession>A0A8J5CI39</accession>
<name>A0A8J5CI39_CHIOP</name>
<dbReference type="OrthoDB" id="7480422at2759"/>
<reference evidence="1" key="1">
    <citation type="submission" date="2020-07" db="EMBL/GenBank/DDBJ databases">
        <title>The High-quality genome of the commercially important snow crab, Chionoecetes opilio.</title>
        <authorList>
            <person name="Jeong J.-H."/>
            <person name="Ryu S."/>
        </authorList>
    </citation>
    <scope>NUCLEOTIDE SEQUENCE</scope>
    <source>
        <strain evidence="1">MADBK_172401_WGS</strain>
        <tissue evidence="1">Digestive gland</tissue>
    </source>
</reference>
<keyword evidence="2" id="KW-1185">Reference proteome</keyword>
<gene>
    <name evidence="1" type="ORF">GWK47_044879</name>
</gene>
<proteinExistence type="predicted"/>
<organism evidence="1 2">
    <name type="scientific">Chionoecetes opilio</name>
    <name type="common">Atlantic snow crab</name>
    <name type="synonym">Cancer opilio</name>
    <dbReference type="NCBI Taxonomy" id="41210"/>
    <lineage>
        <taxon>Eukaryota</taxon>
        <taxon>Metazoa</taxon>
        <taxon>Ecdysozoa</taxon>
        <taxon>Arthropoda</taxon>
        <taxon>Crustacea</taxon>
        <taxon>Multicrustacea</taxon>
        <taxon>Malacostraca</taxon>
        <taxon>Eumalacostraca</taxon>
        <taxon>Eucarida</taxon>
        <taxon>Decapoda</taxon>
        <taxon>Pleocyemata</taxon>
        <taxon>Brachyura</taxon>
        <taxon>Eubrachyura</taxon>
        <taxon>Majoidea</taxon>
        <taxon>Majidae</taxon>
        <taxon>Chionoecetes</taxon>
    </lineage>
</organism>
<evidence type="ECO:0000313" key="1">
    <source>
        <dbReference type="EMBL" id="KAG0722238.1"/>
    </source>
</evidence>
<dbReference type="AlphaFoldDB" id="A0A8J5CI39"/>